<dbReference type="Proteomes" id="UP001054252">
    <property type="component" value="Unassembled WGS sequence"/>
</dbReference>
<comment type="caution">
    <text evidence="1">The sequence shown here is derived from an EMBL/GenBank/DDBJ whole genome shotgun (WGS) entry which is preliminary data.</text>
</comment>
<sequence>MFIRGVLKSLSSGDNGTRQLLFRLNGLVPHVDTSYIKLNSDDSAQGNPSLTRAGGVFRDHFNQLGCGFFEESGKD</sequence>
<dbReference type="EMBL" id="BPVZ01000054">
    <property type="protein sequence ID" value="GKV20119.1"/>
    <property type="molecule type" value="Genomic_DNA"/>
</dbReference>
<evidence type="ECO:0000313" key="1">
    <source>
        <dbReference type="EMBL" id="GKV20119.1"/>
    </source>
</evidence>
<keyword evidence="2" id="KW-1185">Reference proteome</keyword>
<reference evidence="1 2" key="1">
    <citation type="journal article" date="2021" name="Commun. Biol.">
        <title>The genome of Shorea leprosula (Dipterocarpaceae) highlights the ecological relevance of drought in aseasonal tropical rainforests.</title>
        <authorList>
            <person name="Ng K.K.S."/>
            <person name="Kobayashi M.J."/>
            <person name="Fawcett J.A."/>
            <person name="Hatakeyama M."/>
            <person name="Paape T."/>
            <person name="Ng C.H."/>
            <person name="Ang C.C."/>
            <person name="Tnah L.H."/>
            <person name="Lee C.T."/>
            <person name="Nishiyama T."/>
            <person name="Sese J."/>
            <person name="O'Brien M.J."/>
            <person name="Copetti D."/>
            <person name="Mohd Noor M.I."/>
            <person name="Ong R.C."/>
            <person name="Putra M."/>
            <person name="Sireger I.Z."/>
            <person name="Indrioko S."/>
            <person name="Kosugi Y."/>
            <person name="Izuno A."/>
            <person name="Isagi Y."/>
            <person name="Lee S.L."/>
            <person name="Shimizu K.K."/>
        </authorList>
    </citation>
    <scope>NUCLEOTIDE SEQUENCE [LARGE SCALE GENOMIC DNA]</scope>
    <source>
        <strain evidence="1">214</strain>
    </source>
</reference>
<proteinExistence type="predicted"/>
<accession>A0AAV5JZK7</accession>
<protein>
    <submittedName>
        <fullName evidence="1">Uncharacterized protein</fullName>
    </submittedName>
</protein>
<gene>
    <name evidence="1" type="ORF">SLEP1_g30282</name>
</gene>
<dbReference type="AlphaFoldDB" id="A0AAV5JZK7"/>
<name>A0AAV5JZK7_9ROSI</name>
<evidence type="ECO:0000313" key="2">
    <source>
        <dbReference type="Proteomes" id="UP001054252"/>
    </source>
</evidence>
<organism evidence="1 2">
    <name type="scientific">Rubroshorea leprosula</name>
    <dbReference type="NCBI Taxonomy" id="152421"/>
    <lineage>
        <taxon>Eukaryota</taxon>
        <taxon>Viridiplantae</taxon>
        <taxon>Streptophyta</taxon>
        <taxon>Embryophyta</taxon>
        <taxon>Tracheophyta</taxon>
        <taxon>Spermatophyta</taxon>
        <taxon>Magnoliopsida</taxon>
        <taxon>eudicotyledons</taxon>
        <taxon>Gunneridae</taxon>
        <taxon>Pentapetalae</taxon>
        <taxon>rosids</taxon>
        <taxon>malvids</taxon>
        <taxon>Malvales</taxon>
        <taxon>Dipterocarpaceae</taxon>
        <taxon>Rubroshorea</taxon>
    </lineage>
</organism>